<comment type="caution">
    <text evidence="17">The sequence shown here is derived from an EMBL/GenBank/DDBJ whole genome shotgun (WGS) entry which is preliminary data.</text>
</comment>
<comment type="subcellular location">
    <subcellularLocation>
        <location evidence="3 16">Cytoplasm</location>
    </subcellularLocation>
</comment>
<evidence type="ECO:0000256" key="7">
    <source>
        <dbReference type="ARBA" id="ARBA00022490"/>
    </source>
</evidence>
<keyword evidence="10 16" id="KW-0418">Kinase</keyword>
<dbReference type="InterPro" id="IPR043129">
    <property type="entry name" value="ATPase_NBD"/>
</dbReference>
<evidence type="ECO:0000256" key="9">
    <source>
        <dbReference type="ARBA" id="ARBA00022741"/>
    </source>
</evidence>
<evidence type="ECO:0000256" key="14">
    <source>
        <dbReference type="ARBA" id="ARBA00038036"/>
    </source>
</evidence>
<keyword evidence="7 16" id="KW-0963">Cytoplasm</keyword>
<proteinExistence type="inferred from homology"/>
<evidence type="ECO:0000313" key="17">
    <source>
        <dbReference type="EMBL" id="OYV02598.1"/>
    </source>
</evidence>
<keyword evidence="11 16" id="KW-0067">ATP-binding</keyword>
<comment type="function">
    <text evidence="16">Catalyzes the phosphorylation of pantothenate (Pan), the first step in CoA biosynthesis.</text>
</comment>
<evidence type="ECO:0000256" key="15">
    <source>
        <dbReference type="ARBA" id="ARBA00040883"/>
    </source>
</evidence>
<feature type="binding site" evidence="16">
    <location>
        <position position="109"/>
    </location>
    <ligand>
        <name>K(+)</name>
        <dbReference type="ChEBI" id="CHEBI:29103"/>
    </ligand>
</feature>
<feature type="binding site" evidence="16">
    <location>
        <position position="83"/>
    </location>
    <ligand>
        <name>substrate</name>
    </ligand>
</feature>
<dbReference type="GO" id="GO:0005524">
    <property type="term" value="F:ATP binding"/>
    <property type="evidence" value="ECO:0007669"/>
    <property type="project" value="UniProtKB-UniRule"/>
</dbReference>
<reference evidence="18" key="1">
    <citation type="submission" date="2017-07" db="EMBL/GenBank/DDBJ databases">
        <title>Novel pathways for hydrocarbon cycling and metabolic interdependencies in hydrothermal sediment communities.</title>
        <authorList>
            <person name="Dombrowski N."/>
            <person name="Seitz K."/>
            <person name="Teske A."/>
            <person name="Baker B."/>
        </authorList>
    </citation>
    <scope>NUCLEOTIDE SEQUENCE [LARGE SCALE GENOMIC DNA]</scope>
</reference>
<keyword evidence="9 16" id="KW-0547">Nucleotide-binding</keyword>
<organism evidence="17 18">
    <name type="scientific">candidate division WOR-3 bacterium 4484_18</name>
    <dbReference type="NCBI Taxonomy" id="2020626"/>
    <lineage>
        <taxon>Bacteria</taxon>
        <taxon>Bacteria division WOR-3</taxon>
    </lineage>
</organism>
<evidence type="ECO:0000256" key="3">
    <source>
        <dbReference type="ARBA" id="ARBA00004496"/>
    </source>
</evidence>
<dbReference type="SUPFAM" id="SSF53067">
    <property type="entry name" value="Actin-like ATPase domain"/>
    <property type="match status" value="2"/>
</dbReference>
<dbReference type="HAMAP" id="MF_01274">
    <property type="entry name" value="Pantothen_kinase_3"/>
    <property type="match status" value="1"/>
</dbReference>
<evidence type="ECO:0000256" key="16">
    <source>
        <dbReference type="HAMAP-Rule" id="MF_01274"/>
    </source>
</evidence>
<feature type="binding site" evidence="16">
    <location>
        <position position="112"/>
    </location>
    <ligand>
        <name>ATP</name>
        <dbReference type="ChEBI" id="CHEBI:30616"/>
    </ligand>
</feature>
<evidence type="ECO:0000313" key="18">
    <source>
        <dbReference type="Proteomes" id="UP000216312"/>
    </source>
</evidence>
<evidence type="ECO:0000256" key="11">
    <source>
        <dbReference type="ARBA" id="ARBA00022840"/>
    </source>
</evidence>
<evidence type="ECO:0000256" key="1">
    <source>
        <dbReference type="ARBA" id="ARBA00001206"/>
    </source>
</evidence>
<dbReference type="GO" id="GO:0005737">
    <property type="term" value="C:cytoplasm"/>
    <property type="evidence" value="ECO:0007669"/>
    <property type="project" value="UniProtKB-SubCell"/>
</dbReference>
<dbReference type="EC" id="2.7.1.33" evidence="6 16"/>
<dbReference type="Gene3D" id="3.30.420.40">
    <property type="match status" value="2"/>
</dbReference>
<evidence type="ECO:0000256" key="12">
    <source>
        <dbReference type="ARBA" id="ARBA00022958"/>
    </source>
</evidence>
<evidence type="ECO:0000256" key="4">
    <source>
        <dbReference type="ARBA" id="ARBA00005225"/>
    </source>
</evidence>
<dbReference type="GO" id="GO:0046872">
    <property type="term" value="F:metal ion binding"/>
    <property type="evidence" value="ECO:0007669"/>
    <property type="project" value="UniProtKB-KW"/>
</dbReference>
<accession>A0A257LSE0</accession>
<comment type="subunit">
    <text evidence="5 16">Homodimer.</text>
</comment>
<keyword evidence="12 16" id="KW-0630">Potassium</keyword>
<sequence>MAWKLAVDIGTTKIKVGLGTTDIEKVWCKDTWEEALSIIEQYLDKVTTVFIISVRDTTVNITPHRDKFVWLTKETPTPIQWAYEGLGVDRRANVIAGHKMLGSPLLVIDMGTATTVDFLIDRKHEGGLILPGVSYSCEFYHKKLPHLNIKPEFVITGQVPLIGRNTNECAAAGIVWGEVARIEGIIQRFKQQTEGVKIIFTGGWGWLGAKFMGYRYDVHLTLRGILWISCDILSKWLEL</sequence>
<evidence type="ECO:0000256" key="13">
    <source>
        <dbReference type="ARBA" id="ARBA00022993"/>
    </source>
</evidence>
<comment type="catalytic activity">
    <reaction evidence="1 16">
        <text>(R)-pantothenate + ATP = (R)-4'-phosphopantothenate + ADP + H(+)</text>
        <dbReference type="Rhea" id="RHEA:16373"/>
        <dbReference type="ChEBI" id="CHEBI:10986"/>
        <dbReference type="ChEBI" id="CHEBI:15378"/>
        <dbReference type="ChEBI" id="CHEBI:29032"/>
        <dbReference type="ChEBI" id="CHEBI:30616"/>
        <dbReference type="ChEBI" id="CHEBI:456216"/>
        <dbReference type="EC" id="2.7.1.33"/>
    </reaction>
</comment>
<evidence type="ECO:0000256" key="8">
    <source>
        <dbReference type="ARBA" id="ARBA00022679"/>
    </source>
</evidence>
<dbReference type="Proteomes" id="UP000216312">
    <property type="component" value="Unassembled WGS sequence"/>
</dbReference>
<dbReference type="GO" id="GO:0004594">
    <property type="term" value="F:pantothenate kinase activity"/>
    <property type="evidence" value="ECO:0007669"/>
    <property type="project" value="UniProtKB-UniRule"/>
</dbReference>
<feature type="binding site" evidence="16">
    <location>
        <begin position="8"/>
        <end position="15"/>
    </location>
    <ligand>
        <name>ATP</name>
        <dbReference type="ChEBI" id="CHEBI:30616"/>
    </ligand>
</feature>
<evidence type="ECO:0000256" key="6">
    <source>
        <dbReference type="ARBA" id="ARBA00012102"/>
    </source>
</evidence>
<dbReference type="PANTHER" id="PTHR34265">
    <property type="entry name" value="TYPE III PANTOTHENATE KINASE"/>
    <property type="match status" value="1"/>
</dbReference>
<dbReference type="GO" id="GO:0015937">
    <property type="term" value="P:coenzyme A biosynthetic process"/>
    <property type="evidence" value="ECO:0007669"/>
    <property type="project" value="UniProtKB-UniRule"/>
</dbReference>
<dbReference type="EMBL" id="NMUJ01000071">
    <property type="protein sequence ID" value="OYV02598.1"/>
    <property type="molecule type" value="Genomic_DNA"/>
</dbReference>
<comment type="cofactor">
    <cofactor evidence="16">
        <name>NH4(+)</name>
        <dbReference type="ChEBI" id="CHEBI:28938"/>
    </cofactor>
    <cofactor evidence="16">
        <name>K(+)</name>
        <dbReference type="ChEBI" id="CHEBI:29103"/>
    </cofactor>
    <text evidence="16">A monovalent cation. Ammonium or potassium.</text>
</comment>
<dbReference type="UniPathway" id="UPA00241">
    <property type="reaction ID" value="UER00352"/>
</dbReference>
<name>A0A257LSE0_UNCW3</name>
<gene>
    <name evidence="16" type="primary">coaX</name>
    <name evidence="17" type="ORF">CGW93_04695</name>
</gene>
<keyword evidence="8 16" id="KW-0808">Transferase</keyword>
<protein>
    <recommendedName>
        <fullName evidence="15 16">Type III pantothenate kinase</fullName>
        <ecNumber evidence="6 16">2.7.1.33</ecNumber>
    </recommendedName>
    <alternativeName>
        <fullName evidence="16">PanK-III</fullName>
    </alternativeName>
    <alternativeName>
        <fullName evidence="16">Pantothenic acid kinase</fullName>
    </alternativeName>
</protein>
<dbReference type="AlphaFoldDB" id="A0A257LSE0"/>
<feature type="binding site" evidence="16">
    <location>
        <begin position="87"/>
        <end position="90"/>
    </location>
    <ligand>
        <name>substrate</name>
    </ligand>
</feature>
<evidence type="ECO:0000256" key="5">
    <source>
        <dbReference type="ARBA" id="ARBA00011738"/>
    </source>
</evidence>
<keyword evidence="16" id="KW-0479">Metal-binding</keyword>
<dbReference type="NCBIfam" id="TIGR00671">
    <property type="entry name" value="baf"/>
    <property type="match status" value="1"/>
</dbReference>
<evidence type="ECO:0000256" key="2">
    <source>
        <dbReference type="ARBA" id="ARBA00001958"/>
    </source>
</evidence>
<comment type="pathway">
    <text evidence="4 16">Cofactor biosynthesis; coenzyme A biosynthesis; CoA from (R)-pantothenate: step 1/5.</text>
</comment>
<feature type="binding site" evidence="16">
    <location>
        <position position="166"/>
    </location>
    <ligand>
        <name>substrate</name>
    </ligand>
</feature>
<comment type="cofactor">
    <cofactor evidence="2">
        <name>K(+)</name>
        <dbReference type="ChEBI" id="CHEBI:29103"/>
    </cofactor>
</comment>
<evidence type="ECO:0000256" key="10">
    <source>
        <dbReference type="ARBA" id="ARBA00022777"/>
    </source>
</evidence>
<dbReference type="Pfam" id="PF03309">
    <property type="entry name" value="Pan_kinase"/>
    <property type="match status" value="1"/>
</dbReference>
<comment type="similarity">
    <text evidence="14 16">Belongs to the type III pantothenate kinase family.</text>
</comment>
<dbReference type="CDD" id="cd24015">
    <property type="entry name" value="ASKHA_NBD_PanK-III"/>
    <property type="match status" value="1"/>
</dbReference>
<dbReference type="PANTHER" id="PTHR34265:SF1">
    <property type="entry name" value="TYPE III PANTOTHENATE KINASE"/>
    <property type="match status" value="1"/>
</dbReference>
<dbReference type="InterPro" id="IPR004619">
    <property type="entry name" value="Type_III_PanK"/>
</dbReference>
<keyword evidence="13 16" id="KW-0173">Coenzyme A biosynthesis</keyword>
<feature type="active site" description="Proton acceptor" evidence="16">
    <location>
        <position position="89"/>
    </location>
</feature>